<accession>K0R6Z9</accession>
<evidence type="ECO:0000256" key="4">
    <source>
        <dbReference type="ARBA" id="ARBA00022801"/>
    </source>
</evidence>
<dbReference type="InterPro" id="IPR034922">
    <property type="entry name" value="REX1-like_exo"/>
</dbReference>
<keyword evidence="3" id="KW-0540">Nuclease</keyword>
<comment type="subcellular location">
    <subcellularLocation>
        <location evidence="1">Nucleus</location>
    </subcellularLocation>
</comment>
<dbReference type="InterPro" id="IPR012337">
    <property type="entry name" value="RNaseH-like_sf"/>
</dbReference>
<dbReference type="PANTHER" id="PTHR12801:SF115">
    <property type="entry name" value="FI18136P1-RELATED"/>
    <property type="match status" value="1"/>
</dbReference>
<evidence type="ECO:0000256" key="2">
    <source>
        <dbReference type="ARBA" id="ARBA00006357"/>
    </source>
</evidence>
<dbReference type="InterPro" id="IPR013520">
    <property type="entry name" value="Ribonucl_H"/>
</dbReference>
<dbReference type="AlphaFoldDB" id="K0R6Z9"/>
<evidence type="ECO:0000313" key="9">
    <source>
        <dbReference type="EMBL" id="EJK47754.1"/>
    </source>
</evidence>
<comment type="caution">
    <text evidence="9">The sequence shown here is derived from an EMBL/GenBank/DDBJ whole genome shotgun (WGS) entry which is preliminary data.</text>
</comment>
<dbReference type="GO" id="GO:0004527">
    <property type="term" value="F:exonuclease activity"/>
    <property type="evidence" value="ECO:0007669"/>
    <property type="project" value="UniProtKB-KW"/>
</dbReference>
<dbReference type="GO" id="GO:0005634">
    <property type="term" value="C:nucleus"/>
    <property type="evidence" value="ECO:0007669"/>
    <property type="project" value="UniProtKB-SubCell"/>
</dbReference>
<comment type="similarity">
    <text evidence="2">Belongs to the REXO1/REXO3 family.</text>
</comment>
<feature type="domain" description="Exonuclease" evidence="8">
    <location>
        <begin position="358"/>
        <end position="525"/>
    </location>
</feature>
<dbReference type="CDD" id="cd06145">
    <property type="entry name" value="REX1_like"/>
    <property type="match status" value="1"/>
</dbReference>
<dbReference type="Gene3D" id="3.30.420.10">
    <property type="entry name" value="Ribonuclease H-like superfamily/Ribonuclease H"/>
    <property type="match status" value="1"/>
</dbReference>
<evidence type="ECO:0000259" key="8">
    <source>
        <dbReference type="SMART" id="SM00479"/>
    </source>
</evidence>
<name>K0R6Z9_THAOC</name>
<keyword evidence="5" id="KW-0269">Exonuclease</keyword>
<keyword evidence="4" id="KW-0378">Hydrolase</keyword>
<proteinExistence type="inferred from homology"/>
<evidence type="ECO:0000313" key="10">
    <source>
        <dbReference type="Proteomes" id="UP000266841"/>
    </source>
</evidence>
<dbReference type="eggNOG" id="KOG2248">
    <property type="taxonomic scope" value="Eukaryota"/>
</dbReference>
<dbReference type="InterPro" id="IPR047021">
    <property type="entry name" value="REXO1/3/4-like"/>
</dbReference>
<dbReference type="SUPFAM" id="SSF53098">
    <property type="entry name" value="Ribonuclease H-like"/>
    <property type="match status" value="1"/>
</dbReference>
<evidence type="ECO:0000256" key="6">
    <source>
        <dbReference type="ARBA" id="ARBA00023242"/>
    </source>
</evidence>
<reference evidence="9 10" key="1">
    <citation type="journal article" date="2012" name="Genome Biol.">
        <title>Genome and low-iron response of an oceanic diatom adapted to chronic iron limitation.</title>
        <authorList>
            <person name="Lommer M."/>
            <person name="Specht M."/>
            <person name="Roy A.S."/>
            <person name="Kraemer L."/>
            <person name="Andreson R."/>
            <person name="Gutowska M.A."/>
            <person name="Wolf J."/>
            <person name="Bergner S.V."/>
            <person name="Schilhabel M.B."/>
            <person name="Klostermeier U.C."/>
            <person name="Beiko R.G."/>
            <person name="Rosenstiel P."/>
            <person name="Hippler M."/>
            <person name="Laroche J."/>
        </authorList>
    </citation>
    <scope>NUCLEOTIDE SEQUENCE [LARGE SCALE GENOMIC DNA]</scope>
    <source>
        <strain evidence="9 10">CCMP1005</strain>
    </source>
</reference>
<feature type="region of interest" description="Disordered" evidence="7">
    <location>
        <begin position="1"/>
        <end position="47"/>
    </location>
</feature>
<feature type="compositionally biased region" description="Basic residues" evidence="7">
    <location>
        <begin position="34"/>
        <end position="47"/>
    </location>
</feature>
<gene>
    <name evidence="9" type="ORF">THAOC_33503</name>
</gene>
<dbReference type="EMBL" id="AGNL01046652">
    <property type="protein sequence ID" value="EJK47754.1"/>
    <property type="molecule type" value="Genomic_DNA"/>
</dbReference>
<sequence>MMNMGDDAADSRKGETPTVPSPTKRSTAVAETKRTHKKRKLSKGRLKKLWRKSSEGSGISSRAEFTELLELQNDWATNQADTNHPMMAVPGPSVFASKRFQNASSQWQVTEGSDHRDLIVNLLFGCDGDDGFSFRCGDKYVNVPTLPSWASVVNKGGVNGLAVIEVEVTGGIAECDSPCPLFPSQRIATSGPERSGWRSLVPLADNGDEGGVGLQKKVIGAACKAKLFQGNKQPRNTSDVLMLIPPQQSAREARPDTRDDFNLIDAMKNLLLRPEQLKSEGYPIASSVECVHSDRAKEQIRSMNQSKPTAALDLVRALALKDEDVTIGGEKIIPADDDEAKLEHYVETFEMPDGPESRVYALDCEMVETRVGKELARVSLIMHDTEEKYSTILDELVRPRRSVVDYLTAALLRPEFSGVTRDALQNVKNRIEDIQLRLLSVIAKEDIIIGHSLENDLRALRLVHSNVIDTSVVFRGDHGRKFGLRHLTNVLCQRKIQAGGNGHCPVEDAEAAMVLAIRRARRGPSFGIRDNIRVGIVTAFQKQESSGRGCDSFAVLNARPCVCIGPAEWIKRHAQSAGSHHILNCESALDSMAMAVPSWLARTSSKRAGLLWAHLVCDASPKKVDEEVARLDELVEALAERVPSDTPILIVYQRSFKLAQSLTQQRKAALNPKSSAGWTSSQENTWRRLLEDSRQCEAVWIGTQPLAARAEVNRPTFKHA</sequence>
<evidence type="ECO:0000256" key="5">
    <source>
        <dbReference type="ARBA" id="ARBA00022839"/>
    </source>
</evidence>
<keyword evidence="10" id="KW-1185">Reference proteome</keyword>
<dbReference type="PANTHER" id="PTHR12801">
    <property type="entry name" value="RNA EXONUCLEASE REXO1 / RECO3 FAMILY MEMBER-RELATED"/>
    <property type="match status" value="1"/>
</dbReference>
<keyword evidence="6" id="KW-0539">Nucleus</keyword>
<dbReference type="OrthoDB" id="206335at2759"/>
<evidence type="ECO:0000256" key="3">
    <source>
        <dbReference type="ARBA" id="ARBA00022722"/>
    </source>
</evidence>
<evidence type="ECO:0000256" key="1">
    <source>
        <dbReference type="ARBA" id="ARBA00004123"/>
    </source>
</evidence>
<protein>
    <recommendedName>
        <fullName evidence="8">Exonuclease domain-containing protein</fullName>
    </recommendedName>
</protein>
<organism evidence="9 10">
    <name type="scientific">Thalassiosira oceanica</name>
    <name type="common">Marine diatom</name>
    <dbReference type="NCBI Taxonomy" id="159749"/>
    <lineage>
        <taxon>Eukaryota</taxon>
        <taxon>Sar</taxon>
        <taxon>Stramenopiles</taxon>
        <taxon>Ochrophyta</taxon>
        <taxon>Bacillariophyta</taxon>
        <taxon>Coscinodiscophyceae</taxon>
        <taxon>Thalassiosirophycidae</taxon>
        <taxon>Thalassiosirales</taxon>
        <taxon>Thalassiosiraceae</taxon>
        <taxon>Thalassiosira</taxon>
    </lineage>
</organism>
<dbReference type="SMART" id="SM00479">
    <property type="entry name" value="EXOIII"/>
    <property type="match status" value="1"/>
</dbReference>
<dbReference type="InterPro" id="IPR036397">
    <property type="entry name" value="RNaseH_sf"/>
</dbReference>
<dbReference type="GO" id="GO:0003676">
    <property type="term" value="F:nucleic acid binding"/>
    <property type="evidence" value="ECO:0007669"/>
    <property type="project" value="InterPro"/>
</dbReference>
<evidence type="ECO:0000256" key="7">
    <source>
        <dbReference type="SAM" id="MobiDB-lite"/>
    </source>
</evidence>
<dbReference type="Proteomes" id="UP000266841">
    <property type="component" value="Unassembled WGS sequence"/>
</dbReference>